<gene>
    <name evidence="2" type="ORF">WHR41_05898</name>
</gene>
<feature type="region of interest" description="Disordered" evidence="1">
    <location>
        <begin position="1"/>
        <end position="53"/>
    </location>
</feature>
<protein>
    <submittedName>
        <fullName evidence="2">Uncharacterized protein</fullName>
    </submittedName>
</protein>
<proteinExistence type="predicted"/>
<dbReference type="EMBL" id="JAAQHG020000020">
    <property type="protein sequence ID" value="KAL1585299.1"/>
    <property type="molecule type" value="Genomic_DNA"/>
</dbReference>
<feature type="region of interest" description="Disordered" evidence="1">
    <location>
        <begin position="161"/>
        <end position="197"/>
    </location>
</feature>
<feature type="compositionally biased region" description="Acidic residues" evidence="1">
    <location>
        <begin position="38"/>
        <end position="52"/>
    </location>
</feature>
<feature type="compositionally biased region" description="Low complexity" evidence="1">
    <location>
        <begin position="19"/>
        <end position="29"/>
    </location>
</feature>
<reference evidence="2 3" key="1">
    <citation type="journal article" date="2020" name="Microbiol. Resour. Announc.">
        <title>Draft Genome Sequence of a Cladosporium Species Isolated from the Mesophotic Ascidian Didemnum maculosum.</title>
        <authorList>
            <person name="Gioti A."/>
            <person name="Siaperas R."/>
            <person name="Nikolaivits E."/>
            <person name="Le Goff G."/>
            <person name="Ouazzani J."/>
            <person name="Kotoulas G."/>
            <person name="Topakas E."/>
        </authorList>
    </citation>
    <scope>NUCLEOTIDE SEQUENCE [LARGE SCALE GENOMIC DNA]</scope>
    <source>
        <strain evidence="2 3">TM138-S3</strain>
    </source>
</reference>
<accession>A0AB34KK52</accession>
<evidence type="ECO:0000313" key="3">
    <source>
        <dbReference type="Proteomes" id="UP000803884"/>
    </source>
</evidence>
<feature type="compositionally biased region" description="Basic and acidic residues" evidence="1">
    <location>
        <begin position="166"/>
        <end position="184"/>
    </location>
</feature>
<comment type="caution">
    <text evidence="2">The sequence shown here is derived from an EMBL/GenBank/DDBJ whole genome shotgun (WGS) entry which is preliminary data.</text>
</comment>
<evidence type="ECO:0000256" key="1">
    <source>
        <dbReference type="SAM" id="MobiDB-lite"/>
    </source>
</evidence>
<sequence length="197" mass="20931">MDTFITQLTNKIMAERANQPQQQHQATHTAPPPPYSDPDTDADSDDEEDSDEEPMKLVINASNTIHGSNNVVPTSPAALADASKFSAILLQTIAQLNQAARAHDGSMRPLRVDLTVNCGVAVVGDRNVIGTFGLKPKAPPTLTPNSFGPDPQLAVAEAQVAAGAKRKAEDEAPEHEREAKRLAETIDGVNGQQQPGV</sequence>
<feature type="compositionally biased region" description="Polar residues" evidence="1">
    <location>
        <begin position="1"/>
        <end position="10"/>
    </location>
</feature>
<dbReference type="AlphaFoldDB" id="A0AB34KK52"/>
<organism evidence="2 3">
    <name type="scientific">Cladosporium halotolerans</name>
    <dbReference type="NCBI Taxonomy" id="1052096"/>
    <lineage>
        <taxon>Eukaryota</taxon>
        <taxon>Fungi</taxon>
        <taxon>Dikarya</taxon>
        <taxon>Ascomycota</taxon>
        <taxon>Pezizomycotina</taxon>
        <taxon>Dothideomycetes</taxon>
        <taxon>Dothideomycetidae</taxon>
        <taxon>Cladosporiales</taxon>
        <taxon>Cladosporiaceae</taxon>
        <taxon>Cladosporium</taxon>
    </lineage>
</organism>
<keyword evidence="3" id="KW-1185">Reference proteome</keyword>
<dbReference type="Proteomes" id="UP000803884">
    <property type="component" value="Unassembled WGS sequence"/>
</dbReference>
<dbReference type="GeneID" id="96007341"/>
<dbReference type="RefSeq" id="XP_069228405.1">
    <property type="nucleotide sequence ID" value="XM_069374503.1"/>
</dbReference>
<name>A0AB34KK52_9PEZI</name>
<evidence type="ECO:0000313" key="2">
    <source>
        <dbReference type="EMBL" id="KAL1585299.1"/>
    </source>
</evidence>